<dbReference type="InterPro" id="IPR011009">
    <property type="entry name" value="Kinase-like_dom_sf"/>
</dbReference>
<dbReference type="InterPro" id="IPR032675">
    <property type="entry name" value="LRR_dom_sf"/>
</dbReference>
<evidence type="ECO:0000313" key="2">
    <source>
        <dbReference type="Proteomes" id="UP001179952"/>
    </source>
</evidence>
<keyword evidence="1" id="KW-0808">Transferase</keyword>
<reference evidence="1" key="2">
    <citation type="submission" date="2023-06" db="EMBL/GenBank/DDBJ databases">
        <authorList>
            <person name="Ma L."/>
            <person name="Liu K.-W."/>
            <person name="Li Z."/>
            <person name="Hsiao Y.-Y."/>
            <person name="Qi Y."/>
            <person name="Fu T."/>
            <person name="Tang G."/>
            <person name="Zhang D."/>
            <person name="Sun W.-H."/>
            <person name="Liu D.-K."/>
            <person name="Li Y."/>
            <person name="Chen G.-Z."/>
            <person name="Liu X.-D."/>
            <person name="Liao X.-Y."/>
            <person name="Jiang Y.-T."/>
            <person name="Yu X."/>
            <person name="Hao Y."/>
            <person name="Huang J."/>
            <person name="Zhao X.-W."/>
            <person name="Ke S."/>
            <person name="Chen Y.-Y."/>
            <person name="Wu W.-L."/>
            <person name="Hsu J.-L."/>
            <person name="Lin Y.-F."/>
            <person name="Huang M.-D."/>
            <person name="Li C.-Y."/>
            <person name="Huang L."/>
            <person name="Wang Z.-W."/>
            <person name="Zhao X."/>
            <person name="Zhong W.-Y."/>
            <person name="Peng D.-H."/>
            <person name="Ahmad S."/>
            <person name="Lan S."/>
            <person name="Zhang J.-S."/>
            <person name="Tsai W.-C."/>
            <person name="Van De Peer Y."/>
            <person name="Liu Z.-J."/>
        </authorList>
    </citation>
    <scope>NUCLEOTIDE SEQUENCE</scope>
    <source>
        <strain evidence="1">SCP</strain>
        <tissue evidence="1">Leaves</tissue>
    </source>
</reference>
<dbReference type="Gene3D" id="3.80.10.10">
    <property type="entry name" value="Ribonuclease Inhibitor"/>
    <property type="match status" value="1"/>
</dbReference>
<dbReference type="AlphaFoldDB" id="A0AAV9B5V4"/>
<accession>A0AAV9B5V4</accession>
<dbReference type="InterPro" id="IPR052451">
    <property type="entry name" value="Ser/Thr_kinase-like"/>
</dbReference>
<keyword evidence="1" id="KW-0675">Receptor</keyword>
<dbReference type="Proteomes" id="UP001179952">
    <property type="component" value="Unassembled WGS sequence"/>
</dbReference>
<reference evidence="1" key="1">
    <citation type="journal article" date="2023" name="Nat. Commun.">
        <title>Diploid and tetraploid genomes of Acorus and the evolution of monocots.</title>
        <authorList>
            <person name="Ma L."/>
            <person name="Liu K.W."/>
            <person name="Li Z."/>
            <person name="Hsiao Y.Y."/>
            <person name="Qi Y."/>
            <person name="Fu T."/>
            <person name="Tang G.D."/>
            <person name="Zhang D."/>
            <person name="Sun W.H."/>
            <person name="Liu D.K."/>
            <person name="Li Y."/>
            <person name="Chen G.Z."/>
            <person name="Liu X.D."/>
            <person name="Liao X.Y."/>
            <person name="Jiang Y.T."/>
            <person name="Yu X."/>
            <person name="Hao Y."/>
            <person name="Huang J."/>
            <person name="Zhao X.W."/>
            <person name="Ke S."/>
            <person name="Chen Y.Y."/>
            <person name="Wu W.L."/>
            <person name="Hsu J.L."/>
            <person name="Lin Y.F."/>
            <person name="Huang M.D."/>
            <person name="Li C.Y."/>
            <person name="Huang L."/>
            <person name="Wang Z.W."/>
            <person name="Zhao X."/>
            <person name="Zhong W.Y."/>
            <person name="Peng D.H."/>
            <person name="Ahmad S."/>
            <person name="Lan S."/>
            <person name="Zhang J.S."/>
            <person name="Tsai W.C."/>
            <person name="Van de Peer Y."/>
            <person name="Liu Z.J."/>
        </authorList>
    </citation>
    <scope>NUCLEOTIDE SEQUENCE</scope>
    <source>
        <strain evidence="1">SCP</strain>
    </source>
</reference>
<comment type="caution">
    <text evidence="1">The sequence shown here is derived from an EMBL/GenBank/DDBJ whole genome shotgun (WGS) entry which is preliminary data.</text>
</comment>
<dbReference type="PANTHER" id="PTHR48008:SF6">
    <property type="entry name" value="LEUCINE-RICH REPEAT RECEPTOR-LIKE PROTEIN KINASE IMK3-RELATED"/>
    <property type="match status" value="1"/>
</dbReference>
<dbReference type="Pfam" id="PF00560">
    <property type="entry name" value="LRR_1"/>
    <property type="match status" value="2"/>
</dbReference>
<dbReference type="PANTHER" id="PTHR48008">
    <property type="entry name" value="LEUCINE-RICH REPEAT RECEPTOR-LIKE PROTEIN KINASE IMK3-RELATED"/>
    <property type="match status" value="1"/>
</dbReference>
<dbReference type="Gene3D" id="1.10.510.10">
    <property type="entry name" value="Transferase(Phosphotransferase) domain 1"/>
    <property type="match status" value="1"/>
</dbReference>
<organism evidence="1 2">
    <name type="scientific">Acorus gramineus</name>
    <name type="common">Dwarf sweet flag</name>
    <dbReference type="NCBI Taxonomy" id="55184"/>
    <lineage>
        <taxon>Eukaryota</taxon>
        <taxon>Viridiplantae</taxon>
        <taxon>Streptophyta</taxon>
        <taxon>Embryophyta</taxon>
        <taxon>Tracheophyta</taxon>
        <taxon>Spermatophyta</taxon>
        <taxon>Magnoliopsida</taxon>
        <taxon>Liliopsida</taxon>
        <taxon>Acoraceae</taxon>
        <taxon>Acorus</taxon>
    </lineage>
</organism>
<dbReference type="SUPFAM" id="SSF52058">
    <property type="entry name" value="L domain-like"/>
    <property type="match status" value="1"/>
</dbReference>
<keyword evidence="2" id="KW-1185">Reference proteome</keyword>
<keyword evidence="1" id="KW-0418">Kinase</keyword>
<proteinExistence type="predicted"/>
<dbReference type="EMBL" id="JAUJYN010000005">
    <property type="protein sequence ID" value="KAK1271735.1"/>
    <property type="molecule type" value="Genomic_DNA"/>
</dbReference>
<evidence type="ECO:0000313" key="1">
    <source>
        <dbReference type="EMBL" id="KAK1271735.1"/>
    </source>
</evidence>
<sequence>MRRRLSRRHSPPLQVPRWPHLRLHWTALLPPQAQPTRQRHRRPDPALLPCLRAVYLFNNRLSGPILPWILNHPNLQTIDLNNNSLVGPIDFGFLTPNSLHIVDLGFNALSGPLPLGLARSNSLTRISLRHNRLSGPIPGEWGSIADLLKLSLFDVSDNGLSRPVPAALSGRFSSSSFRGNAWLCRYSVSVPGKLVHFEGVMAFTAEELLCATAEVMGKNMYGTTYKATMKRLREGIGEFETKVGALGKVRHWNLVPLRAYYPGPKGEKLLVFDFLPGGSLAALLHGKGFCWTI</sequence>
<protein>
    <submittedName>
        <fullName evidence="1">Inactive leucine-rich repeat receptor-like protein kinase IMK2</fullName>
    </submittedName>
</protein>
<dbReference type="SUPFAM" id="SSF56112">
    <property type="entry name" value="Protein kinase-like (PK-like)"/>
    <property type="match status" value="1"/>
</dbReference>
<dbReference type="InterPro" id="IPR001611">
    <property type="entry name" value="Leu-rich_rpt"/>
</dbReference>
<name>A0AAV9B5V4_ACOGR</name>
<gene>
    <name evidence="1" type="ORF">QJS04_geneDACA005940</name>
</gene>
<dbReference type="GO" id="GO:0016301">
    <property type="term" value="F:kinase activity"/>
    <property type="evidence" value="ECO:0007669"/>
    <property type="project" value="UniProtKB-KW"/>
</dbReference>